<keyword evidence="3" id="KW-1185">Reference proteome</keyword>
<dbReference type="Pfam" id="PF24969">
    <property type="entry name" value="LRR_15"/>
    <property type="match status" value="1"/>
</dbReference>
<name>A0A6A6WV31_9PLEO</name>
<dbReference type="InterPro" id="IPR056867">
    <property type="entry name" value="LRR_15"/>
</dbReference>
<dbReference type="EMBL" id="MU002248">
    <property type="protein sequence ID" value="KAF2788090.1"/>
    <property type="molecule type" value="Genomic_DNA"/>
</dbReference>
<proteinExistence type="predicted"/>
<feature type="domain" description="Leucine-rich repeat" evidence="1">
    <location>
        <begin position="13"/>
        <end position="183"/>
    </location>
</feature>
<gene>
    <name evidence="2" type="ORF">K505DRAFT_329189</name>
</gene>
<dbReference type="InterPro" id="IPR032675">
    <property type="entry name" value="LRR_dom_sf"/>
</dbReference>
<dbReference type="Gene3D" id="3.80.10.10">
    <property type="entry name" value="Ribonuclease Inhibitor"/>
    <property type="match status" value="1"/>
</dbReference>
<protein>
    <recommendedName>
        <fullName evidence="1">Leucine-rich repeat domain-containing protein</fullName>
    </recommendedName>
</protein>
<dbReference type="AlphaFoldDB" id="A0A6A6WV31"/>
<dbReference type="OrthoDB" id="3690364at2759"/>
<evidence type="ECO:0000259" key="1">
    <source>
        <dbReference type="Pfam" id="PF24969"/>
    </source>
</evidence>
<reference evidence="2" key="1">
    <citation type="journal article" date="2020" name="Stud. Mycol.">
        <title>101 Dothideomycetes genomes: a test case for predicting lifestyles and emergence of pathogens.</title>
        <authorList>
            <person name="Haridas S."/>
            <person name="Albert R."/>
            <person name="Binder M."/>
            <person name="Bloem J."/>
            <person name="Labutti K."/>
            <person name="Salamov A."/>
            <person name="Andreopoulos B."/>
            <person name="Baker S."/>
            <person name="Barry K."/>
            <person name="Bills G."/>
            <person name="Bluhm B."/>
            <person name="Cannon C."/>
            <person name="Castanera R."/>
            <person name="Culley D."/>
            <person name="Daum C."/>
            <person name="Ezra D."/>
            <person name="Gonzalez J."/>
            <person name="Henrissat B."/>
            <person name="Kuo A."/>
            <person name="Liang C."/>
            <person name="Lipzen A."/>
            <person name="Lutzoni F."/>
            <person name="Magnuson J."/>
            <person name="Mondo S."/>
            <person name="Nolan M."/>
            <person name="Ohm R."/>
            <person name="Pangilinan J."/>
            <person name="Park H.-J."/>
            <person name="Ramirez L."/>
            <person name="Alfaro M."/>
            <person name="Sun H."/>
            <person name="Tritt A."/>
            <person name="Yoshinaga Y."/>
            <person name="Zwiers L.-H."/>
            <person name="Turgeon B."/>
            <person name="Goodwin S."/>
            <person name="Spatafora J."/>
            <person name="Crous P."/>
            <person name="Grigoriev I."/>
        </authorList>
    </citation>
    <scope>NUCLEOTIDE SEQUENCE</scope>
    <source>
        <strain evidence="2">CBS 109.77</strain>
    </source>
</reference>
<evidence type="ECO:0000313" key="2">
    <source>
        <dbReference type="EMBL" id="KAF2788090.1"/>
    </source>
</evidence>
<accession>A0A6A6WV31</accession>
<organism evidence="2 3">
    <name type="scientific">Melanomma pulvis-pyrius CBS 109.77</name>
    <dbReference type="NCBI Taxonomy" id="1314802"/>
    <lineage>
        <taxon>Eukaryota</taxon>
        <taxon>Fungi</taxon>
        <taxon>Dikarya</taxon>
        <taxon>Ascomycota</taxon>
        <taxon>Pezizomycotina</taxon>
        <taxon>Dothideomycetes</taxon>
        <taxon>Pleosporomycetidae</taxon>
        <taxon>Pleosporales</taxon>
        <taxon>Melanommataceae</taxon>
        <taxon>Melanomma</taxon>
    </lineage>
</organism>
<sequence>MRGGHLSVSSLSALLRLPSLRRFSLSNAIWSYSASSWDCPDSASAVEDLRFSQCFFDSKIIARFISSCKALKTLEYSYDSSLWEPLQLTSQNHGTWAEHSWSTIGDALQGHRDSLETLNLEDYTDPDIVEIMYPDGIDYGRLGSLREFSQLHLISAPLSAYTSAGSASSALNPYSPKVLPDSLPNGICAVCINISSKEFPGHGPWADDAISLGAINDAVLAKAFPELVEVSLYVDEDVDIKQFQLTVPARELKKKGIDVWVWWGRENISVDELELDEENVSVDQS</sequence>
<dbReference type="SUPFAM" id="SSF52047">
    <property type="entry name" value="RNI-like"/>
    <property type="match status" value="1"/>
</dbReference>
<evidence type="ECO:0000313" key="3">
    <source>
        <dbReference type="Proteomes" id="UP000799757"/>
    </source>
</evidence>
<dbReference type="Proteomes" id="UP000799757">
    <property type="component" value="Unassembled WGS sequence"/>
</dbReference>